<dbReference type="EMBL" id="CP042304">
    <property type="protein sequence ID" value="QDZ10301.1"/>
    <property type="molecule type" value="Genomic_DNA"/>
</dbReference>
<dbReference type="OrthoDB" id="109735at2"/>
<dbReference type="Gene3D" id="3.90.25.10">
    <property type="entry name" value="UDP-galactose 4-epimerase, domain 1"/>
    <property type="match status" value="1"/>
</dbReference>
<accession>A0A5B8LQQ6</accession>
<dbReference type="AlphaFoldDB" id="A0A5B8LQQ6"/>
<dbReference type="PANTHER" id="PTHR43162">
    <property type="match status" value="1"/>
</dbReference>
<dbReference type="InterPro" id="IPR051604">
    <property type="entry name" value="Ergot_Alk_Oxidoreductase"/>
</dbReference>
<keyword evidence="3" id="KW-1185">Reference proteome</keyword>
<proteinExistence type="predicted"/>
<evidence type="ECO:0000259" key="1">
    <source>
        <dbReference type="Pfam" id="PF13460"/>
    </source>
</evidence>
<dbReference type="Proteomes" id="UP000315364">
    <property type="component" value="Chromosome"/>
</dbReference>
<dbReference type="Gene3D" id="3.40.50.720">
    <property type="entry name" value="NAD(P)-binding Rossmann-like Domain"/>
    <property type="match status" value="1"/>
</dbReference>
<protein>
    <submittedName>
        <fullName evidence="2">NmrA family transcriptional regulator</fullName>
    </submittedName>
</protein>
<dbReference type="InterPro" id="IPR036291">
    <property type="entry name" value="NAD(P)-bd_dom_sf"/>
</dbReference>
<reference evidence="2 3" key="1">
    <citation type="submission" date="2019-07" db="EMBL/GenBank/DDBJ databases">
        <title>Full genome sequence of Devosia sp. Gsoil 520.</title>
        <authorList>
            <person name="Im W.-T."/>
        </authorList>
    </citation>
    <scope>NUCLEOTIDE SEQUENCE [LARGE SCALE GENOMIC DNA]</scope>
    <source>
        <strain evidence="2 3">Gsoil 520</strain>
    </source>
</reference>
<gene>
    <name evidence="2" type="ORF">FPZ08_05790</name>
</gene>
<dbReference type="RefSeq" id="WP_146289103.1">
    <property type="nucleotide sequence ID" value="NZ_CP042304.1"/>
</dbReference>
<evidence type="ECO:0000313" key="2">
    <source>
        <dbReference type="EMBL" id="QDZ10301.1"/>
    </source>
</evidence>
<organism evidence="2 3">
    <name type="scientific">Devosia ginsengisoli</name>
    <dbReference type="NCBI Taxonomy" id="400770"/>
    <lineage>
        <taxon>Bacteria</taxon>
        <taxon>Pseudomonadati</taxon>
        <taxon>Pseudomonadota</taxon>
        <taxon>Alphaproteobacteria</taxon>
        <taxon>Hyphomicrobiales</taxon>
        <taxon>Devosiaceae</taxon>
        <taxon>Devosia</taxon>
    </lineage>
</organism>
<dbReference type="InterPro" id="IPR016040">
    <property type="entry name" value="NAD(P)-bd_dom"/>
</dbReference>
<dbReference type="Pfam" id="PF13460">
    <property type="entry name" value="NAD_binding_10"/>
    <property type="match status" value="1"/>
</dbReference>
<sequence length="276" mass="28759">MTSTTPILVIGATGKIGSRVIARLEQQNIPARGASRRSNPAFDWENPSTWAPALAGAEVAFVAFVPDIAVPGAPETISAFAAEALAAGVKRVVMLSGRGEANAQRSEQIMAGSGLGTTIVRASWFNQNFSEGILLPAVLSGLVALPAGQHGEPFVDADDIADVAVAALTDISHVGEIYEVTGPRLLTFAEAAAAISAASGHEVAYAPISLEEFHAALLPDVGPDIAEFLTRLCEEVFDGRNEKLGDGVQRALGRQPRDFAHYCADTAATGAWSQKA</sequence>
<dbReference type="SUPFAM" id="SSF51735">
    <property type="entry name" value="NAD(P)-binding Rossmann-fold domains"/>
    <property type="match status" value="1"/>
</dbReference>
<dbReference type="PANTHER" id="PTHR43162:SF1">
    <property type="entry name" value="PRESTALK A DIFFERENTIATION PROTEIN A"/>
    <property type="match status" value="1"/>
</dbReference>
<feature type="domain" description="NAD(P)-binding" evidence="1">
    <location>
        <begin position="11"/>
        <end position="170"/>
    </location>
</feature>
<evidence type="ECO:0000313" key="3">
    <source>
        <dbReference type="Proteomes" id="UP000315364"/>
    </source>
</evidence>
<name>A0A5B8LQQ6_9HYPH</name>
<dbReference type="KEGG" id="dea:FPZ08_05790"/>